<evidence type="ECO:0000313" key="1">
    <source>
        <dbReference type="EMBL" id="MBM9913742.1"/>
    </source>
</evidence>
<keyword evidence="3" id="KW-1185">Reference proteome</keyword>
<evidence type="ECO:0000313" key="4">
    <source>
        <dbReference type="Proteomes" id="UP000784064"/>
    </source>
</evidence>
<dbReference type="EMBL" id="JAFFTB010000014">
    <property type="protein sequence ID" value="MBM9938222.1"/>
    <property type="molecule type" value="Genomic_DNA"/>
</dbReference>
<dbReference type="RefSeq" id="WP_205405550.1">
    <property type="nucleotide sequence ID" value="NZ_JAFFTA010000016.1"/>
</dbReference>
<organism evidence="1 4">
    <name type="scientific">Stenotrophomonas lactitubi</name>
    <dbReference type="NCBI Taxonomy" id="2045214"/>
    <lineage>
        <taxon>Bacteria</taxon>
        <taxon>Pseudomonadati</taxon>
        <taxon>Pseudomonadota</taxon>
        <taxon>Gammaproteobacteria</taxon>
        <taxon>Lysobacterales</taxon>
        <taxon>Lysobacteraceae</taxon>
        <taxon>Stenotrophomonas</taxon>
    </lineage>
</organism>
<evidence type="ECO:0000313" key="2">
    <source>
        <dbReference type="EMBL" id="MBM9938222.1"/>
    </source>
</evidence>
<sequence length="109" mass="11773">MRLKTIAGKSAGERGCADACDFPPLLDWEEVMKDEREDRLGFARRATFALLTQSGAGLIEGFGSGNQKGLEGAMRAVALFQAHLQEMDRLAGIAEKRLLHVAEALANAD</sequence>
<dbReference type="EMBL" id="JAFFTA010000016">
    <property type="protein sequence ID" value="MBM9913742.1"/>
    <property type="molecule type" value="Genomic_DNA"/>
</dbReference>
<protein>
    <submittedName>
        <fullName evidence="1">Uncharacterized protein</fullName>
    </submittedName>
</protein>
<name>A0AAW4GI87_9GAMM</name>
<accession>A0AAW4GI87</accession>
<gene>
    <name evidence="1" type="ORF">JJW18_09685</name>
    <name evidence="2" type="ORF">JJW19_08715</name>
</gene>
<dbReference type="Proteomes" id="UP000784064">
    <property type="component" value="Unassembled WGS sequence"/>
</dbReference>
<dbReference type="AlphaFoldDB" id="A0AAW4GI87"/>
<evidence type="ECO:0000313" key="3">
    <source>
        <dbReference type="Proteomes" id="UP000749453"/>
    </source>
</evidence>
<proteinExistence type="predicted"/>
<reference evidence="1" key="2">
    <citation type="submission" date="2021-01" db="EMBL/GenBank/DDBJ databases">
        <authorList>
            <person name="Yu Y."/>
        </authorList>
    </citation>
    <scope>NUCLEOTIDE SEQUENCE</scope>
    <source>
        <strain evidence="1">As-5</strain>
        <strain evidence="2">As-6</strain>
    </source>
</reference>
<dbReference type="Proteomes" id="UP000749453">
    <property type="component" value="Unassembled WGS sequence"/>
</dbReference>
<reference evidence="3" key="1">
    <citation type="submission" date="2021-01" db="EMBL/GenBank/DDBJ databases">
        <title>Stenotrophomonas maltophilia.</title>
        <authorList>
            <person name="Yu Y."/>
        </authorList>
    </citation>
    <scope>NUCLEOTIDE SEQUENCE [LARGE SCALE GENOMIC DNA]</scope>
    <source>
        <strain evidence="3">As-6</strain>
    </source>
</reference>
<comment type="caution">
    <text evidence="1">The sequence shown here is derived from an EMBL/GenBank/DDBJ whole genome shotgun (WGS) entry which is preliminary data.</text>
</comment>